<dbReference type="GO" id="GO:0006281">
    <property type="term" value="P:DNA repair"/>
    <property type="evidence" value="ECO:0007669"/>
    <property type="project" value="UniProtKB-KW"/>
</dbReference>
<sequence length="548" mass="62383">MLTNLHIQDYVIVDQLNLSFEKGFIGLTGETGAGKSILIDALSLTLGARSESGLIRKGCEKAEIITEFEIKNNQAVIEWLKDNDLYDDDSLLLRRIIFSDGRSKAYINSIPSPISKLKDVSELLIDIYSQNSFHSLTQAKTQLSILDEYADTTNLEKKSQQLFHEWKSLEKRKKEFDENEIKIHEEYEDLQIKIKEYKDLNFSFDHWEQVQSEHKKLSNAKELITLIQQCLSYMNNEDFSASGILKDVNKLLSEASQLDKHLNEDLNLSNELLIQASELERNLNNYLSKFNDDEERVREIEDYIQGVFNFSRKYHIQPELFENESLNWFKRFDEIATLFEENQFAELEKKAFDDYLINAKNLSKKRMIAAKKLGSEISLLLNQLSFSNADFKIDVEKTEPVASGIDQVKFLIKTYKGADFSPIAKTASGGELSRISLAIRVASAKNTNVPVMIFDEVDVGIGGGVAEVVGNLLNQLGSQHQVFSITHLAQVVSKANFHFKVHKEESGETAISKIFILNAEERIKETARMIGGLEITETTLMHAKELLS</sequence>
<dbReference type="EMBL" id="CP011002">
    <property type="protein sequence ID" value="AKO66148.1"/>
    <property type="molecule type" value="Genomic_DNA"/>
</dbReference>
<feature type="domain" description="RecF/RecN/SMC N-terminal" evidence="11">
    <location>
        <begin position="3"/>
        <end position="508"/>
    </location>
</feature>
<dbReference type="SUPFAM" id="SSF52540">
    <property type="entry name" value="P-loop containing nucleoside triphosphate hydrolases"/>
    <property type="match status" value="1"/>
</dbReference>
<accession>A0A0H4J302</accession>
<dbReference type="PATRIC" id="fig|1623450.3.peg.1100"/>
<dbReference type="PIRSF" id="PIRSF003128">
    <property type="entry name" value="RecN"/>
    <property type="match status" value="1"/>
</dbReference>
<evidence type="ECO:0000256" key="6">
    <source>
        <dbReference type="ARBA" id="ARBA00022840"/>
    </source>
</evidence>
<keyword evidence="13" id="KW-1185">Reference proteome</keyword>
<dbReference type="InterPro" id="IPR004604">
    <property type="entry name" value="DNA_recomb/repair_RecN"/>
</dbReference>
<evidence type="ECO:0000256" key="3">
    <source>
        <dbReference type="ARBA" id="ARBA00021315"/>
    </source>
</evidence>
<gene>
    <name evidence="12" type="ORF">VI33_05530</name>
</gene>
<evidence type="ECO:0000256" key="7">
    <source>
        <dbReference type="ARBA" id="ARBA00023204"/>
    </source>
</evidence>
<dbReference type="Pfam" id="PF02463">
    <property type="entry name" value="SMC_N"/>
    <property type="match status" value="1"/>
</dbReference>
<dbReference type="CDD" id="cd03241">
    <property type="entry name" value="ABC_RecN"/>
    <property type="match status" value="2"/>
</dbReference>
<keyword evidence="6" id="KW-0067">ATP-binding</keyword>
<feature type="coiled-coil region" evidence="10">
    <location>
        <begin position="269"/>
        <end position="296"/>
    </location>
</feature>
<evidence type="ECO:0000259" key="11">
    <source>
        <dbReference type="Pfam" id="PF02463"/>
    </source>
</evidence>
<evidence type="ECO:0000256" key="8">
    <source>
        <dbReference type="ARBA" id="ARBA00033408"/>
    </source>
</evidence>
<dbReference type="Gene3D" id="6.10.140.1090">
    <property type="match status" value="1"/>
</dbReference>
<evidence type="ECO:0000256" key="2">
    <source>
        <dbReference type="ARBA" id="ARBA00009441"/>
    </source>
</evidence>
<evidence type="ECO:0000256" key="1">
    <source>
        <dbReference type="ARBA" id="ARBA00003618"/>
    </source>
</evidence>
<organism evidence="12 13">
    <name type="scientific">Methylophilales bacterium MBRS-H7</name>
    <dbReference type="NCBI Taxonomy" id="1623450"/>
    <lineage>
        <taxon>Bacteria</taxon>
        <taxon>Pseudomonadati</taxon>
        <taxon>Pseudomonadota</taxon>
        <taxon>Betaproteobacteria</taxon>
        <taxon>Nitrosomonadales</taxon>
        <taxon>OM43 clade</taxon>
    </lineage>
</organism>
<keyword evidence="5 9" id="KW-0227">DNA damage</keyword>
<dbReference type="NCBIfam" id="NF008121">
    <property type="entry name" value="PRK10869.1"/>
    <property type="match status" value="1"/>
</dbReference>
<dbReference type="GO" id="GO:0006310">
    <property type="term" value="P:DNA recombination"/>
    <property type="evidence" value="ECO:0007669"/>
    <property type="project" value="InterPro"/>
</dbReference>
<evidence type="ECO:0000256" key="10">
    <source>
        <dbReference type="SAM" id="Coils"/>
    </source>
</evidence>
<keyword evidence="4" id="KW-0547">Nucleotide-binding</keyword>
<dbReference type="GO" id="GO:0005524">
    <property type="term" value="F:ATP binding"/>
    <property type="evidence" value="ECO:0007669"/>
    <property type="project" value="UniProtKB-KW"/>
</dbReference>
<dbReference type="Gene3D" id="3.40.50.300">
    <property type="entry name" value="P-loop containing nucleotide triphosphate hydrolases"/>
    <property type="match status" value="2"/>
</dbReference>
<evidence type="ECO:0000256" key="4">
    <source>
        <dbReference type="ARBA" id="ARBA00022741"/>
    </source>
</evidence>
<comment type="similarity">
    <text evidence="2 9">Belongs to the RecN family.</text>
</comment>
<proteinExistence type="inferred from homology"/>
<keyword evidence="7 9" id="KW-0234">DNA repair</keyword>
<dbReference type="InterPro" id="IPR003395">
    <property type="entry name" value="RecF/RecN/SMC_N"/>
</dbReference>
<dbReference type="InterPro" id="IPR027417">
    <property type="entry name" value="P-loop_NTPase"/>
</dbReference>
<evidence type="ECO:0000313" key="12">
    <source>
        <dbReference type="EMBL" id="AKO66148.1"/>
    </source>
</evidence>
<dbReference type="NCBIfam" id="TIGR00634">
    <property type="entry name" value="recN"/>
    <property type="match status" value="1"/>
</dbReference>
<keyword evidence="10" id="KW-0175">Coiled coil</keyword>
<dbReference type="Proteomes" id="UP000066549">
    <property type="component" value="Chromosome"/>
</dbReference>
<evidence type="ECO:0000313" key="13">
    <source>
        <dbReference type="Proteomes" id="UP000066549"/>
    </source>
</evidence>
<dbReference type="PANTHER" id="PTHR11059">
    <property type="entry name" value="DNA REPAIR PROTEIN RECN"/>
    <property type="match status" value="1"/>
</dbReference>
<dbReference type="OrthoDB" id="9806954at2"/>
<comment type="function">
    <text evidence="1 9">May be involved in recombinational repair of damaged DNA.</text>
</comment>
<name>A0A0H4J302_9PROT</name>
<dbReference type="GO" id="GO:0043590">
    <property type="term" value="C:bacterial nucleoid"/>
    <property type="evidence" value="ECO:0007669"/>
    <property type="project" value="TreeGrafter"/>
</dbReference>
<protein>
    <recommendedName>
        <fullName evidence="3 9">DNA repair protein RecN</fullName>
    </recommendedName>
    <alternativeName>
        <fullName evidence="8 9">Recombination protein N</fullName>
    </alternativeName>
</protein>
<evidence type="ECO:0000256" key="9">
    <source>
        <dbReference type="PIRNR" id="PIRNR003128"/>
    </source>
</evidence>
<evidence type="ECO:0000256" key="5">
    <source>
        <dbReference type="ARBA" id="ARBA00022763"/>
    </source>
</evidence>
<dbReference type="GO" id="GO:0009432">
    <property type="term" value="P:SOS response"/>
    <property type="evidence" value="ECO:0007669"/>
    <property type="project" value="TreeGrafter"/>
</dbReference>
<reference evidence="12 13" key="1">
    <citation type="submission" date="2015-03" db="EMBL/GenBank/DDBJ databases">
        <title>Comparative analysis of the OM43 clade including a novel species from Red Sea uncovers genomic and metabolic diversity among marine methylotrophs.</title>
        <authorList>
            <person name="Jimenez-Infante F."/>
            <person name="Ngugi D.K."/>
            <person name="Vinu M."/>
            <person name="Alam I."/>
            <person name="Kamau A."/>
            <person name="Blom J."/>
            <person name="Bajic V.B."/>
            <person name="Stingl U."/>
        </authorList>
    </citation>
    <scope>NUCLEOTIDE SEQUENCE [LARGE SCALE GENOMIC DNA]</scope>
    <source>
        <strain evidence="12 13">MBRSH7</strain>
    </source>
</reference>
<dbReference type="PANTHER" id="PTHR11059:SF0">
    <property type="entry name" value="DNA REPAIR PROTEIN RECN"/>
    <property type="match status" value="1"/>
</dbReference>
<dbReference type="AlphaFoldDB" id="A0A0H4J302"/>